<evidence type="ECO:0000256" key="2">
    <source>
        <dbReference type="ARBA" id="ARBA00023125"/>
    </source>
</evidence>
<feature type="domain" description="BZIP" evidence="5">
    <location>
        <begin position="234"/>
        <end position="283"/>
    </location>
</feature>
<dbReference type="Gene3D" id="1.20.5.170">
    <property type="match status" value="1"/>
</dbReference>
<dbReference type="SUPFAM" id="SSF57959">
    <property type="entry name" value="Leucine zipper domain"/>
    <property type="match status" value="1"/>
</dbReference>
<dbReference type="PANTHER" id="PTHR22952:SF395">
    <property type="entry name" value="ABSCISIC ACID-INSENSITIVE 5-LIKE PROTEIN 1"/>
    <property type="match status" value="1"/>
</dbReference>
<dbReference type="CDD" id="cd14707">
    <property type="entry name" value="bZIP_plant_BZIP46"/>
    <property type="match status" value="1"/>
</dbReference>
<reference evidence="6 7" key="1">
    <citation type="submission" date="2024-08" db="EMBL/GenBank/DDBJ databases">
        <title>Insights into the chromosomal genome structure of Flemingia macrophylla.</title>
        <authorList>
            <person name="Ding Y."/>
            <person name="Zhao Y."/>
            <person name="Bi W."/>
            <person name="Wu M."/>
            <person name="Zhao G."/>
            <person name="Gong Y."/>
            <person name="Li W."/>
            <person name="Zhang P."/>
        </authorList>
    </citation>
    <scope>NUCLEOTIDE SEQUENCE [LARGE SCALE GENOMIC DNA]</scope>
    <source>
        <strain evidence="6">DYQJB</strain>
        <tissue evidence="6">Leaf</tissue>
    </source>
</reference>
<evidence type="ECO:0000256" key="4">
    <source>
        <dbReference type="SAM" id="Coils"/>
    </source>
</evidence>
<dbReference type="Proteomes" id="UP001603857">
    <property type="component" value="Unassembled WGS sequence"/>
</dbReference>
<keyword evidence="2" id="KW-0238">DNA-binding</keyword>
<dbReference type="PANTHER" id="PTHR22952">
    <property type="entry name" value="CAMP-RESPONSE ELEMENT BINDING PROTEIN-RELATED"/>
    <property type="match status" value="1"/>
</dbReference>
<evidence type="ECO:0000313" key="7">
    <source>
        <dbReference type="Proteomes" id="UP001603857"/>
    </source>
</evidence>
<dbReference type="InterPro" id="IPR043452">
    <property type="entry name" value="BZIP46-like"/>
</dbReference>
<evidence type="ECO:0000256" key="3">
    <source>
        <dbReference type="ARBA" id="ARBA00023242"/>
    </source>
</evidence>
<dbReference type="PROSITE" id="PS00036">
    <property type="entry name" value="BZIP_BASIC"/>
    <property type="match status" value="1"/>
</dbReference>
<evidence type="ECO:0000259" key="5">
    <source>
        <dbReference type="PROSITE" id="PS50217"/>
    </source>
</evidence>
<organism evidence="6 7">
    <name type="scientific">Flemingia macrophylla</name>
    <dbReference type="NCBI Taxonomy" id="520843"/>
    <lineage>
        <taxon>Eukaryota</taxon>
        <taxon>Viridiplantae</taxon>
        <taxon>Streptophyta</taxon>
        <taxon>Embryophyta</taxon>
        <taxon>Tracheophyta</taxon>
        <taxon>Spermatophyta</taxon>
        <taxon>Magnoliopsida</taxon>
        <taxon>eudicotyledons</taxon>
        <taxon>Gunneridae</taxon>
        <taxon>Pentapetalae</taxon>
        <taxon>rosids</taxon>
        <taxon>fabids</taxon>
        <taxon>Fabales</taxon>
        <taxon>Fabaceae</taxon>
        <taxon>Papilionoideae</taxon>
        <taxon>50 kb inversion clade</taxon>
        <taxon>NPAAA clade</taxon>
        <taxon>indigoferoid/millettioid clade</taxon>
        <taxon>Phaseoleae</taxon>
        <taxon>Flemingia</taxon>
    </lineage>
</organism>
<dbReference type="InterPro" id="IPR046347">
    <property type="entry name" value="bZIP_sf"/>
</dbReference>
<feature type="coiled-coil region" evidence="4">
    <location>
        <begin position="252"/>
        <end position="282"/>
    </location>
</feature>
<gene>
    <name evidence="6" type="ORF">Fmac_019358</name>
</gene>
<dbReference type="SMART" id="SM00338">
    <property type="entry name" value="BRLZ"/>
    <property type="match status" value="1"/>
</dbReference>
<evidence type="ECO:0000313" key="6">
    <source>
        <dbReference type="EMBL" id="KAL2331777.1"/>
    </source>
</evidence>
<dbReference type="AlphaFoldDB" id="A0ABD1M7N8"/>
<dbReference type="Pfam" id="PF00170">
    <property type="entry name" value="bZIP_1"/>
    <property type="match status" value="1"/>
</dbReference>
<keyword evidence="4" id="KW-0175">Coiled coil</keyword>
<accession>A0ABD1M7N8</accession>
<keyword evidence="7" id="KW-1185">Reference proteome</keyword>
<dbReference type="GO" id="GO:0005634">
    <property type="term" value="C:nucleus"/>
    <property type="evidence" value="ECO:0007669"/>
    <property type="project" value="UniProtKB-SubCell"/>
</dbReference>
<sequence length="283" mass="32446">MDFHQSEQKALFPQNSILSLPFGEFYYKNGKSLGSMKMDEFLASIWKLDNLPLTAKSENGSTQTTHSQQGIFSIPPLICKKTVDEVLSQIQKGQPQHYEGDNPDNNVTLKKDQWFREMSLEDFLVKVGVFIESSLPFKFLPPHNQINNIISSGPPSSIYKLRSVMGIRSSTEYDVRNNISSHGLDTYQMLPQKTSLVVNDAILNDVVENIKSLTESDEKSKRKRMIDGPPEVVDEKKKHKILKNRESAMRSRERKQAYVMGIEAELNRLKQENEQLKKLLVHY</sequence>
<dbReference type="EMBL" id="JBGMDY010000006">
    <property type="protein sequence ID" value="KAL2331777.1"/>
    <property type="molecule type" value="Genomic_DNA"/>
</dbReference>
<protein>
    <recommendedName>
        <fullName evidence="5">BZIP domain-containing protein</fullName>
    </recommendedName>
</protein>
<comment type="caution">
    <text evidence="6">The sequence shown here is derived from an EMBL/GenBank/DDBJ whole genome shotgun (WGS) entry which is preliminary data.</text>
</comment>
<dbReference type="PROSITE" id="PS50217">
    <property type="entry name" value="BZIP"/>
    <property type="match status" value="1"/>
</dbReference>
<proteinExistence type="predicted"/>
<name>A0ABD1M7N8_9FABA</name>
<dbReference type="InterPro" id="IPR004827">
    <property type="entry name" value="bZIP"/>
</dbReference>
<keyword evidence="3" id="KW-0539">Nucleus</keyword>
<evidence type="ECO:0000256" key="1">
    <source>
        <dbReference type="ARBA" id="ARBA00004123"/>
    </source>
</evidence>
<dbReference type="GO" id="GO:0003677">
    <property type="term" value="F:DNA binding"/>
    <property type="evidence" value="ECO:0007669"/>
    <property type="project" value="UniProtKB-KW"/>
</dbReference>
<comment type="subcellular location">
    <subcellularLocation>
        <location evidence="1">Nucleus</location>
    </subcellularLocation>
</comment>